<accession>A0ACC0IZ19</accession>
<comment type="caution">
    <text evidence="1">The sequence shown here is derived from an EMBL/GenBank/DDBJ whole genome shotgun (WGS) entry which is preliminary data.</text>
</comment>
<protein>
    <submittedName>
        <fullName evidence="1">Uncharacterized protein</fullName>
    </submittedName>
</protein>
<dbReference type="Proteomes" id="UP001060215">
    <property type="component" value="Chromosome 1"/>
</dbReference>
<evidence type="ECO:0000313" key="1">
    <source>
        <dbReference type="EMBL" id="KAI8029456.1"/>
    </source>
</evidence>
<reference evidence="1 2" key="1">
    <citation type="journal article" date="2022" name="Plant J.">
        <title>Chromosome-level genome of Camellia lanceoleosa provides a valuable resource for understanding genome evolution and self-incompatibility.</title>
        <authorList>
            <person name="Gong W."/>
            <person name="Xiao S."/>
            <person name="Wang L."/>
            <person name="Liao Z."/>
            <person name="Chang Y."/>
            <person name="Mo W."/>
            <person name="Hu G."/>
            <person name="Li W."/>
            <person name="Zhao G."/>
            <person name="Zhu H."/>
            <person name="Hu X."/>
            <person name="Ji K."/>
            <person name="Xiang X."/>
            <person name="Song Q."/>
            <person name="Yuan D."/>
            <person name="Jin S."/>
            <person name="Zhang L."/>
        </authorList>
    </citation>
    <scope>NUCLEOTIDE SEQUENCE [LARGE SCALE GENOMIC DNA]</scope>
    <source>
        <strain evidence="1">SQ_2022a</strain>
    </source>
</reference>
<sequence length="55" mass="6335">MENRLGRKPKGSWLKRKPMSSRVAKRLKRKPRGCSGRSVVRVRTRKATRHSFGSA</sequence>
<organism evidence="1 2">
    <name type="scientific">Camellia lanceoleosa</name>
    <dbReference type="NCBI Taxonomy" id="1840588"/>
    <lineage>
        <taxon>Eukaryota</taxon>
        <taxon>Viridiplantae</taxon>
        <taxon>Streptophyta</taxon>
        <taxon>Embryophyta</taxon>
        <taxon>Tracheophyta</taxon>
        <taxon>Spermatophyta</taxon>
        <taxon>Magnoliopsida</taxon>
        <taxon>eudicotyledons</taxon>
        <taxon>Gunneridae</taxon>
        <taxon>Pentapetalae</taxon>
        <taxon>asterids</taxon>
        <taxon>Ericales</taxon>
        <taxon>Theaceae</taxon>
        <taxon>Camellia</taxon>
    </lineage>
</organism>
<name>A0ACC0IZ19_9ERIC</name>
<proteinExistence type="predicted"/>
<evidence type="ECO:0000313" key="2">
    <source>
        <dbReference type="Proteomes" id="UP001060215"/>
    </source>
</evidence>
<dbReference type="EMBL" id="CM045758">
    <property type="protein sequence ID" value="KAI8029456.1"/>
    <property type="molecule type" value="Genomic_DNA"/>
</dbReference>
<gene>
    <name evidence="1" type="ORF">LOK49_LG01G03981</name>
</gene>
<keyword evidence="2" id="KW-1185">Reference proteome</keyword>